<sequence length="373" mass="40745">MKVAIVSNDYPTEASPHVGQFVRITAQAIGQIHDVTVIHLRSEAAGAEESRYQDGAVEVRGFPNALRTPEDYERAAQIVYSIAPGFQIMHTMNLWSLIPFGLPERQDEQLACPWVHTEPWQLTSPQGWPSEILPVEEILLNPDGLTAPSVKMLEDIAERRYGKYTAAVPYIVLKPEAFVERPREKGKLRLVSVGAVTSRHQPEIAIRTVKTLRAAGVDATLTWVGEGTAKIRSQEKVKELGLGEWVEFVSSAEAGGVDAALAAADLFIGPTKSENFYLSLAQALLAGRPAVVGEGAKDLEYINDDTAKVVTVVTEKNSKFWAEACQQLQAKTLGLSAAEVSATIGDRYSPAAIAEEYDEVYRETLAVSGWEVD</sequence>
<dbReference type="CDD" id="cd03801">
    <property type="entry name" value="GT4_PimA-like"/>
    <property type="match status" value="1"/>
</dbReference>
<keyword evidence="1" id="KW-0808">Transferase</keyword>
<dbReference type="Gene3D" id="3.40.50.2000">
    <property type="entry name" value="Glycogen Phosphorylase B"/>
    <property type="match status" value="2"/>
</dbReference>
<proteinExistence type="predicted"/>
<protein>
    <submittedName>
        <fullName evidence="1">Glycosyltransferase</fullName>
    </submittedName>
</protein>
<organism evidence="1 2">
    <name type="scientific">Mobiluncus mulieris</name>
    <dbReference type="NCBI Taxonomy" id="2052"/>
    <lineage>
        <taxon>Bacteria</taxon>
        <taxon>Bacillati</taxon>
        <taxon>Actinomycetota</taxon>
        <taxon>Actinomycetes</taxon>
        <taxon>Actinomycetales</taxon>
        <taxon>Actinomycetaceae</taxon>
        <taxon>Mobiluncus</taxon>
    </lineage>
</organism>
<comment type="caution">
    <text evidence="1">The sequence shown here is derived from an EMBL/GenBank/DDBJ whole genome shotgun (WGS) entry which is preliminary data.</text>
</comment>
<gene>
    <name evidence="1" type="ORF">HHJ78_07080</name>
</gene>
<evidence type="ECO:0000313" key="1">
    <source>
        <dbReference type="EMBL" id="NMW65293.1"/>
    </source>
</evidence>
<accession>A0A7Y0U2K7</accession>
<dbReference type="Proteomes" id="UP000578252">
    <property type="component" value="Unassembled WGS sequence"/>
</dbReference>
<dbReference type="SUPFAM" id="SSF53756">
    <property type="entry name" value="UDP-Glycosyltransferase/glycogen phosphorylase"/>
    <property type="match status" value="1"/>
</dbReference>
<reference evidence="1 2" key="1">
    <citation type="submission" date="2020-04" db="EMBL/GenBank/DDBJ databases">
        <title>Antimicrobial susceptibility and clonality of vaginal-derived multi-drug resistant Mobiluncus isolates in China.</title>
        <authorList>
            <person name="Zhang X."/>
        </authorList>
    </citation>
    <scope>NUCLEOTIDE SEQUENCE [LARGE SCALE GENOMIC DNA]</scope>
    <source>
        <strain evidence="1 2">13</strain>
    </source>
</reference>
<dbReference type="GO" id="GO:0016740">
    <property type="term" value="F:transferase activity"/>
    <property type="evidence" value="ECO:0007669"/>
    <property type="project" value="UniProtKB-KW"/>
</dbReference>
<dbReference type="AlphaFoldDB" id="A0A7Y0U2K7"/>
<evidence type="ECO:0000313" key="2">
    <source>
        <dbReference type="Proteomes" id="UP000578252"/>
    </source>
</evidence>
<dbReference type="RefSeq" id="WP_169772033.1">
    <property type="nucleotide sequence ID" value="NZ_JABCUR010000005.1"/>
</dbReference>
<dbReference type="EMBL" id="JABCUR010000005">
    <property type="protein sequence ID" value="NMW65293.1"/>
    <property type="molecule type" value="Genomic_DNA"/>
</dbReference>
<dbReference type="PANTHER" id="PTHR12526">
    <property type="entry name" value="GLYCOSYLTRANSFERASE"/>
    <property type="match status" value="1"/>
</dbReference>
<dbReference type="Pfam" id="PF13692">
    <property type="entry name" value="Glyco_trans_1_4"/>
    <property type="match status" value="1"/>
</dbReference>
<name>A0A7Y0U2K7_9ACTO</name>